<dbReference type="InterPro" id="IPR046175">
    <property type="entry name" value="DUF6177"/>
</dbReference>
<organism evidence="2 3">
    <name type="scientific">Streptomyces xiamenensis</name>
    <dbReference type="NCBI Taxonomy" id="408015"/>
    <lineage>
        <taxon>Bacteria</taxon>
        <taxon>Bacillati</taxon>
        <taxon>Actinomycetota</taxon>
        <taxon>Actinomycetes</taxon>
        <taxon>Kitasatosporales</taxon>
        <taxon>Streptomycetaceae</taxon>
        <taxon>Streptomyces</taxon>
    </lineage>
</organism>
<accession>A0A0F7FRS1</accession>
<sequence>MTTDATALTERRPDDDALRYALSAAGPGRALDATEGGGLLRVRDAAGHPLLAIGAPTEIAVPGEARRLLGPGAPTGPVWWTEVRTTLPGARGAALAGRFTARLAERLGGTAWPDPTRHDPGGPADTGAAPVPAAAHPAIDALTATSAVLLQDRPVVGVSPWLQDALRAVHKTGRTLYLVTPEHTRLTLPLYELLPTQPLRWVVRYGETFYDGFTGAALTWRDGGYAERTGPDGQPVLAAAWHDSRLPYLDDPHGPEPVSRHKALAGSAERRITFHVRTRHAAREDLVLGGALEAVWRAVTGGPPAGWGPAEPAGRPWSRAELTAMARERAPEPSYLLVTGGDAAASAALRIARTTAGVEEEATLTFGFASADAVPLQALPGIAAELAAGHGLRTLRVTWRATDAAPACAPLFPGLPAPLGFALGAGEPTAPRGGEPLPVTALPLGPAGRDGQWYPFGGGVEHWRDFRTLIGRLSRPMTDWSDGMTG</sequence>
<name>A0A0F7FRS1_9ACTN</name>
<gene>
    <name evidence="2" type="ORF">SXIM_15680</name>
</gene>
<dbReference type="EMBL" id="CP009922">
    <property type="protein sequence ID" value="AKG42952.1"/>
    <property type="molecule type" value="Genomic_DNA"/>
</dbReference>
<dbReference type="Pfam" id="PF19674">
    <property type="entry name" value="DUF6177"/>
    <property type="match status" value="1"/>
</dbReference>
<keyword evidence="3" id="KW-1185">Reference proteome</keyword>
<dbReference type="KEGG" id="sxi:SXIM_15680"/>
<protein>
    <submittedName>
        <fullName evidence="2">Uncharacterized protein</fullName>
    </submittedName>
</protein>
<dbReference type="RefSeq" id="WP_046723392.1">
    <property type="nucleotide sequence ID" value="NZ_CP009922.3"/>
</dbReference>
<dbReference type="STRING" id="408015.SXIM_15680"/>
<proteinExistence type="predicted"/>
<reference evidence="2" key="1">
    <citation type="submission" date="2019-08" db="EMBL/GenBank/DDBJ databases">
        <title>Complete genome sequence of a mangrove-derived Streptomyces xiamenensis.</title>
        <authorList>
            <person name="Xu J."/>
        </authorList>
    </citation>
    <scope>NUCLEOTIDE SEQUENCE</scope>
    <source>
        <strain evidence="2">318</strain>
    </source>
</reference>
<dbReference type="HOGENOM" id="CLU_044081_0_0_11"/>
<feature type="region of interest" description="Disordered" evidence="1">
    <location>
        <begin position="109"/>
        <end position="131"/>
    </location>
</feature>
<evidence type="ECO:0000313" key="2">
    <source>
        <dbReference type="EMBL" id="AKG42952.1"/>
    </source>
</evidence>
<feature type="compositionally biased region" description="Low complexity" evidence="1">
    <location>
        <begin position="121"/>
        <end position="131"/>
    </location>
</feature>
<dbReference type="PATRIC" id="fig|408015.6.peg.1604"/>
<dbReference type="AlphaFoldDB" id="A0A0F7FRS1"/>
<dbReference type="Proteomes" id="UP000034034">
    <property type="component" value="Chromosome"/>
</dbReference>
<evidence type="ECO:0000313" key="3">
    <source>
        <dbReference type="Proteomes" id="UP000034034"/>
    </source>
</evidence>
<evidence type="ECO:0000256" key="1">
    <source>
        <dbReference type="SAM" id="MobiDB-lite"/>
    </source>
</evidence>